<dbReference type="GO" id="GO:0006383">
    <property type="term" value="P:transcription by RNA polymerase III"/>
    <property type="evidence" value="ECO:0007669"/>
    <property type="project" value="TreeGrafter"/>
</dbReference>
<accession>A0A168BSJ0</accession>
<evidence type="ECO:0000256" key="2">
    <source>
        <dbReference type="ARBA" id="ARBA00023163"/>
    </source>
</evidence>
<organism evidence="5 6">
    <name type="scientific">Ascosphaera apis ARSEF 7405</name>
    <dbReference type="NCBI Taxonomy" id="392613"/>
    <lineage>
        <taxon>Eukaryota</taxon>
        <taxon>Fungi</taxon>
        <taxon>Dikarya</taxon>
        <taxon>Ascomycota</taxon>
        <taxon>Pezizomycotina</taxon>
        <taxon>Eurotiomycetes</taxon>
        <taxon>Eurotiomycetidae</taxon>
        <taxon>Onygenales</taxon>
        <taxon>Ascosphaeraceae</taxon>
        <taxon>Ascosphaera</taxon>
    </lineage>
</organism>
<dbReference type="InterPro" id="IPR015943">
    <property type="entry name" value="WD40/YVTN_repeat-like_dom_sf"/>
</dbReference>
<dbReference type="AlphaFoldDB" id="A0A168BSJ0"/>
<evidence type="ECO:0000313" key="5">
    <source>
        <dbReference type="EMBL" id="KZZ95686.1"/>
    </source>
</evidence>
<evidence type="ECO:0000256" key="3">
    <source>
        <dbReference type="ARBA" id="ARBA00023242"/>
    </source>
</evidence>
<dbReference type="SUPFAM" id="SSF50978">
    <property type="entry name" value="WD40 repeat-like"/>
    <property type="match status" value="1"/>
</dbReference>
<comment type="caution">
    <text evidence="5">The sequence shown here is derived from an EMBL/GenBank/DDBJ whole genome shotgun (WGS) entry which is preliminary data.</text>
</comment>
<keyword evidence="3" id="KW-0539">Nucleus</keyword>
<keyword evidence="2" id="KW-0804">Transcription</keyword>
<dbReference type="PANTHER" id="PTHR15052:SF2">
    <property type="entry name" value="GENERAL TRANSCRIPTION FACTOR 3C POLYPEPTIDE 2"/>
    <property type="match status" value="1"/>
</dbReference>
<dbReference type="Proteomes" id="UP000242877">
    <property type="component" value="Unassembled WGS sequence"/>
</dbReference>
<dbReference type="VEuPathDB" id="FungiDB:AAP_01362"/>
<feature type="compositionally biased region" description="Acidic residues" evidence="4">
    <location>
        <begin position="44"/>
        <end position="76"/>
    </location>
</feature>
<dbReference type="Gene3D" id="2.130.10.10">
    <property type="entry name" value="YVTN repeat-like/Quinoprotein amine dehydrogenase"/>
    <property type="match status" value="1"/>
</dbReference>
<reference evidence="5 6" key="1">
    <citation type="journal article" date="2016" name="Genome Biol. Evol.">
        <title>Divergent and convergent evolution of fungal pathogenicity.</title>
        <authorList>
            <person name="Shang Y."/>
            <person name="Xiao G."/>
            <person name="Zheng P."/>
            <person name="Cen K."/>
            <person name="Zhan S."/>
            <person name="Wang C."/>
        </authorList>
    </citation>
    <scope>NUCLEOTIDE SEQUENCE [LARGE SCALE GENOMIC DNA]</scope>
    <source>
        <strain evidence="5 6">ARSEF 7405</strain>
    </source>
</reference>
<feature type="region of interest" description="Disordered" evidence="4">
    <location>
        <begin position="1"/>
        <end position="121"/>
    </location>
</feature>
<proteinExistence type="predicted"/>
<dbReference type="GO" id="GO:0005634">
    <property type="term" value="C:nucleus"/>
    <property type="evidence" value="ECO:0007669"/>
    <property type="project" value="UniProtKB-SubCell"/>
</dbReference>
<dbReference type="EMBL" id="AZGZ01000004">
    <property type="protein sequence ID" value="KZZ95686.1"/>
    <property type="molecule type" value="Genomic_DNA"/>
</dbReference>
<evidence type="ECO:0000256" key="4">
    <source>
        <dbReference type="SAM" id="MobiDB-lite"/>
    </source>
</evidence>
<gene>
    <name evidence="5" type="ORF">AAP_01362</name>
</gene>
<dbReference type="GO" id="GO:0000127">
    <property type="term" value="C:transcription factor TFIIIC complex"/>
    <property type="evidence" value="ECO:0007669"/>
    <property type="project" value="TreeGrafter"/>
</dbReference>
<dbReference type="InterPro" id="IPR052416">
    <property type="entry name" value="GTF3C_component"/>
</dbReference>
<name>A0A168BSJ0_9EURO</name>
<dbReference type="InterPro" id="IPR036322">
    <property type="entry name" value="WD40_repeat_dom_sf"/>
</dbReference>
<comment type="subcellular location">
    <subcellularLocation>
        <location evidence="1">Nucleus</location>
    </subcellularLocation>
</comment>
<evidence type="ECO:0000313" key="6">
    <source>
        <dbReference type="Proteomes" id="UP000242877"/>
    </source>
</evidence>
<dbReference type="OrthoDB" id="4703at2759"/>
<evidence type="ECO:0000256" key="1">
    <source>
        <dbReference type="ARBA" id="ARBA00004123"/>
    </source>
</evidence>
<protein>
    <submittedName>
        <fullName evidence="5">Transcription factor tfiiic complex subunit tfc6</fullName>
    </submittedName>
</protein>
<keyword evidence="6" id="KW-1185">Reference proteome</keyword>
<dbReference type="PANTHER" id="PTHR15052">
    <property type="entry name" value="RNA POLYMERASE III TRANSCRIPTION INITIATION FACTOR COMPLEX SUBUNIT"/>
    <property type="match status" value="1"/>
</dbReference>
<sequence>MSSSAARRSTRPRKAVKYTLAPADDDVESSTAAAVQDAHGSDASEYEDAENGLVDEEEEDVDLHDEDMPSENDDGYTEPGPAQSSALPKGVKRKHPASRQKTGDAKDPNKSTLHSRGLGKENALYSRSSQIKTLYGPCDDWMPVIVMRDLWTDPMDSTFPSKKTLTKVLRGRPSNDPMSVHASKLDKEATEGWDWYYREMGQAFTERQLLFPITDSQGQKYMPDIQSSPMGVLIGPIDSQQFHELPVGGSMDFGTAFEKRTREGWILNLGNKVQCLSWCPNVCGRFQYLAVAAPVLDHQKYTKNEDTTQRHSNPFTPSPPYPAAIQIWAFAVLKGNKKGLDRLNMKVAPRLVKVICTEAGDVRRLAWCPSPRTWRDCDNTMENIKNIGLLGGVYSDGTVRVYDVRVKQDFEKTHATEYVMAKSPAFQAQFSNTLCTCFSWLSPSDIVIGHSDGSIAVWSLVTEKKLHRPLLHTPLHTTYIVNIETAYPQRPDLIVTMAMDGQVRLVSLLDVKSDVVDSSRSRLISPCLAYSPILMSFMTADEVDILRLFPIRRFTSPLSVARTYSALSAIAPGSMYHPIALLANVGGAVIATNPLSRTLHSKAKHWQQLWFSHTWAAKPTDDSENHPGTVKFIDGFRAEVPSLLRHATGDGKTSSGTTNVTIFEEKTAVTTLAWNSNRQCSGWAAAGMGSGLLRVEDLSI</sequence>